<evidence type="ECO:0000313" key="16">
    <source>
        <dbReference type="Proteomes" id="UP000216498"/>
    </source>
</evidence>
<dbReference type="PANTHER" id="PTHR48086:SF3">
    <property type="entry name" value="SODIUM_PROLINE SYMPORTER"/>
    <property type="match status" value="1"/>
</dbReference>
<dbReference type="Proteomes" id="UP000216498">
    <property type="component" value="Unassembled WGS sequence"/>
</dbReference>
<dbReference type="CDD" id="cd11475">
    <property type="entry name" value="SLC5sbd_PutP"/>
    <property type="match status" value="1"/>
</dbReference>
<feature type="transmembrane region" description="Helical" evidence="14">
    <location>
        <begin position="371"/>
        <end position="391"/>
    </location>
</feature>
<feature type="transmembrane region" description="Helical" evidence="14">
    <location>
        <begin position="69"/>
        <end position="95"/>
    </location>
</feature>
<feature type="transmembrane region" description="Helical" evidence="14">
    <location>
        <begin position="429"/>
        <end position="447"/>
    </location>
</feature>
<feature type="transmembrane region" description="Helical" evidence="14">
    <location>
        <begin position="323"/>
        <end position="350"/>
    </location>
</feature>
<dbReference type="RefSeq" id="WP_094887421.1">
    <property type="nucleotide sequence ID" value="NZ_NPMS01000016.1"/>
</dbReference>
<keyword evidence="3 14" id="KW-0813">Transport</keyword>
<evidence type="ECO:0000313" key="15">
    <source>
        <dbReference type="EMBL" id="OZU87073.1"/>
    </source>
</evidence>
<keyword evidence="16" id="KW-1185">Reference proteome</keyword>
<keyword evidence="7 14" id="KW-1133">Transmembrane helix</keyword>
<dbReference type="EMBL" id="NPMS01000016">
    <property type="protein sequence ID" value="OZU87073.1"/>
    <property type="molecule type" value="Genomic_DNA"/>
</dbReference>
<keyword evidence="10 14" id="KW-0472">Membrane</keyword>
<evidence type="ECO:0000256" key="12">
    <source>
        <dbReference type="ARBA" id="ARBA00033708"/>
    </source>
</evidence>
<feature type="transmembrane region" description="Helical" evidence="14">
    <location>
        <begin position="231"/>
        <end position="255"/>
    </location>
</feature>
<keyword evidence="5 14" id="KW-0812">Transmembrane</keyword>
<evidence type="ECO:0000256" key="14">
    <source>
        <dbReference type="RuleBase" id="RU366012"/>
    </source>
</evidence>
<organism evidence="15 16">
    <name type="scientific">Virgibacillus indicus</name>
    <dbReference type="NCBI Taxonomy" id="2024554"/>
    <lineage>
        <taxon>Bacteria</taxon>
        <taxon>Bacillati</taxon>
        <taxon>Bacillota</taxon>
        <taxon>Bacilli</taxon>
        <taxon>Bacillales</taxon>
        <taxon>Bacillaceae</taxon>
        <taxon>Virgibacillus</taxon>
    </lineage>
</organism>
<dbReference type="GO" id="GO:0031402">
    <property type="term" value="F:sodium ion binding"/>
    <property type="evidence" value="ECO:0007669"/>
    <property type="project" value="UniProtKB-UniRule"/>
</dbReference>
<dbReference type="InterPro" id="IPR050277">
    <property type="entry name" value="Sodium:Solute_Symporter"/>
</dbReference>
<comment type="catalytic activity">
    <reaction evidence="12">
        <text>L-proline(in) + Na(+)(in) = L-proline(out) + Na(+)(out)</text>
        <dbReference type="Rhea" id="RHEA:28967"/>
        <dbReference type="ChEBI" id="CHEBI:29101"/>
        <dbReference type="ChEBI" id="CHEBI:60039"/>
    </reaction>
</comment>
<dbReference type="GO" id="GO:0005298">
    <property type="term" value="F:proline:sodium symporter activity"/>
    <property type="evidence" value="ECO:0007669"/>
    <property type="project" value="UniProtKB-UniRule"/>
</dbReference>
<feature type="transmembrane region" description="Helical" evidence="14">
    <location>
        <begin position="276"/>
        <end position="303"/>
    </location>
</feature>
<name>A0A265N4V0_9BACI</name>
<feature type="transmembrane region" description="Helical" evidence="14">
    <location>
        <begin position="193"/>
        <end position="211"/>
    </location>
</feature>
<dbReference type="NCBIfam" id="TIGR00813">
    <property type="entry name" value="sss"/>
    <property type="match status" value="1"/>
</dbReference>
<feature type="transmembrane region" description="Helical" evidence="14">
    <location>
        <begin position="397"/>
        <end position="422"/>
    </location>
</feature>
<comment type="function">
    <text evidence="14">Catalyzes the sodium-dependent uptake of extracellular L-proline.</text>
</comment>
<dbReference type="GO" id="GO:0015824">
    <property type="term" value="P:proline transport"/>
    <property type="evidence" value="ECO:0007669"/>
    <property type="project" value="UniProtKB-UniRule"/>
</dbReference>
<dbReference type="Gene3D" id="1.20.1730.10">
    <property type="entry name" value="Sodium/glucose cotransporter"/>
    <property type="match status" value="1"/>
</dbReference>
<evidence type="ECO:0000256" key="11">
    <source>
        <dbReference type="ARBA" id="ARBA00023201"/>
    </source>
</evidence>
<comment type="caution">
    <text evidence="15">The sequence shown here is derived from an EMBL/GenBank/DDBJ whole genome shotgun (WGS) entry which is preliminary data.</text>
</comment>
<comment type="subcellular location">
    <subcellularLocation>
        <location evidence="1 14">Cell membrane</location>
        <topology evidence="1 14">Multi-pass membrane protein</topology>
    </subcellularLocation>
</comment>
<evidence type="ECO:0000256" key="7">
    <source>
        <dbReference type="ARBA" id="ARBA00022989"/>
    </source>
</evidence>
<dbReference type="InterPro" id="IPR001734">
    <property type="entry name" value="Na/solute_symporter"/>
</dbReference>
<keyword evidence="6 14" id="KW-0769">Symport</keyword>
<evidence type="ECO:0000256" key="2">
    <source>
        <dbReference type="ARBA" id="ARBA00006434"/>
    </source>
</evidence>
<protein>
    <recommendedName>
        <fullName evidence="14">Sodium/proline symporter</fullName>
    </recommendedName>
    <alternativeName>
        <fullName evidence="14">Proline permease</fullName>
    </alternativeName>
</protein>
<keyword evidence="8 14" id="KW-0915">Sodium</keyword>
<comment type="similarity">
    <text evidence="2 13">Belongs to the sodium:solute symporter (SSF) (TC 2.A.21) family.</text>
</comment>
<gene>
    <name evidence="15" type="ORF">CIL03_18780</name>
</gene>
<evidence type="ECO:0000256" key="6">
    <source>
        <dbReference type="ARBA" id="ARBA00022847"/>
    </source>
</evidence>
<evidence type="ECO:0000256" key="5">
    <source>
        <dbReference type="ARBA" id="ARBA00022692"/>
    </source>
</evidence>
<feature type="transmembrane region" description="Helical" evidence="14">
    <location>
        <begin position="163"/>
        <end position="186"/>
    </location>
</feature>
<feature type="transmembrane region" description="Helical" evidence="14">
    <location>
        <begin position="126"/>
        <end position="143"/>
    </location>
</feature>
<evidence type="ECO:0000256" key="4">
    <source>
        <dbReference type="ARBA" id="ARBA00022475"/>
    </source>
</evidence>
<feature type="transmembrane region" description="Helical" evidence="14">
    <location>
        <begin position="7"/>
        <end position="27"/>
    </location>
</feature>
<dbReference type="GO" id="GO:0005886">
    <property type="term" value="C:plasma membrane"/>
    <property type="evidence" value="ECO:0007669"/>
    <property type="project" value="UniProtKB-SubCell"/>
</dbReference>
<feature type="transmembrane region" description="Helical" evidence="14">
    <location>
        <begin position="453"/>
        <end position="475"/>
    </location>
</feature>
<evidence type="ECO:0000256" key="10">
    <source>
        <dbReference type="ARBA" id="ARBA00023136"/>
    </source>
</evidence>
<dbReference type="PROSITE" id="PS00456">
    <property type="entry name" value="NA_SOLUT_SYMP_1"/>
    <property type="match status" value="1"/>
</dbReference>
<dbReference type="OrthoDB" id="9814523at2"/>
<dbReference type="PANTHER" id="PTHR48086">
    <property type="entry name" value="SODIUM/PROLINE SYMPORTER-RELATED"/>
    <property type="match status" value="1"/>
</dbReference>
<dbReference type="InterPro" id="IPR038377">
    <property type="entry name" value="Na/Glc_symporter_sf"/>
</dbReference>
<keyword evidence="4 14" id="KW-1003">Cell membrane</keyword>
<keyword evidence="11 14" id="KW-0739">Sodium transport</keyword>
<dbReference type="AlphaFoldDB" id="A0A265N4V0"/>
<dbReference type="PROSITE" id="PS50283">
    <property type="entry name" value="NA_SOLUT_SYMP_3"/>
    <property type="match status" value="1"/>
</dbReference>
<sequence>MNVAGDVIIYAEIVIYLLITLGIGVYFSRKKLNQADYYLGGSKLPGWALAFSERATAESAYMFLGAVGFIYVTGLSGIWILSGMFLGVLFSWLFLAKIFMNERKKYDVYTLPDLFSVKFPKHGRSIRLLSALIMGSFSLFYIAGQFSGTGKTLFSISGIDITWGSIIIAIIIIAYSSMGGFMSVVWTDTVQSFLMVLAFIIVPIVAYFEIQSNDLSISGSLAAMGNGADEWFGGLTGLALGAMLLTNFSWFFGFLGGQPQLSSRFMALKDEKERKTATWVAIVWTLIVYVGAFLVGIFGSVLYRQGTIADSEMILPHMVVELLPPWVAGIILSAILAAIMSTASSQLLVVTSSVSEDIVHKTMGIKMNNKLIVKVSRWTLVIAGLAGIVISLVSESFIYGVVSFAWAGMGNTFSAVVLLTFFWKKTSGIGVIATIVSGFISAILWTMSPLEAIVSAKASTFFICLIIGIVFSLLYPDSDRGLTNTAATVKH</sequence>
<evidence type="ECO:0000256" key="8">
    <source>
        <dbReference type="ARBA" id="ARBA00023053"/>
    </source>
</evidence>
<evidence type="ECO:0000256" key="1">
    <source>
        <dbReference type="ARBA" id="ARBA00004651"/>
    </source>
</evidence>
<evidence type="ECO:0000256" key="13">
    <source>
        <dbReference type="RuleBase" id="RU362091"/>
    </source>
</evidence>
<reference evidence="15 16" key="1">
    <citation type="submission" date="2017-08" db="EMBL/GenBank/DDBJ databases">
        <title>Virgibacillus indicus sp. nov. and Virgibacillus profoundi sp. nov, two moderately halophilic bacteria isolated from marine sediment by using the Microfluidic Streak Plate.</title>
        <authorList>
            <person name="Xu B."/>
            <person name="Hu B."/>
            <person name="Wang J."/>
            <person name="Zhu Y."/>
            <person name="Huang L."/>
            <person name="Du W."/>
            <person name="Huang Y."/>
        </authorList>
    </citation>
    <scope>NUCLEOTIDE SEQUENCE [LARGE SCALE GENOMIC DNA]</scope>
    <source>
        <strain evidence="15 16">IO3-P2-C2</strain>
    </source>
</reference>
<dbReference type="InterPro" id="IPR018212">
    <property type="entry name" value="Na/solute_symporter_CS"/>
</dbReference>
<keyword evidence="9 14" id="KW-0406">Ion transport</keyword>
<accession>A0A265N4V0</accession>
<proteinExistence type="inferred from homology"/>
<dbReference type="InterPro" id="IPR011851">
    <property type="entry name" value="Na/Pro_symporter"/>
</dbReference>
<evidence type="ECO:0000256" key="9">
    <source>
        <dbReference type="ARBA" id="ARBA00023065"/>
    </source>
</evidence>
<dbReference type="Pfam" id="PF00474">
    <property type="entry name" value="SSF"/>
    <property type="match status" value="1"/>
</dbReference>
<keyword evidence="14" id="KW-0029">Amino-acid transport</keyword>
<evidence type="ECO:0000256" key="3">
    <source>
        <dbReference type="ARBA" id="ARBA00022448"/>
    </source>
</evidence>